<accession>A0A4U6Q9B5</accession>
<comment type="caution">
    <text evidence="1">The sequence shown here is derived from an EMBL/GenBank/DDBJ whole genome shotgun (WGS) entry which is preliminary data.</text>
</comment>
<protein>
    <submittedName>
        <fullName evidence="1">Nucleotidyltransferase domain-containing protein</fullName>
    </submittedName>
</protein>
<dbReference type="AlphaFoldDB" id="A0A4U6Q9B5"/>
<dbReference type="InterPro" id="IPR043519">
    <property type="entry name" value="NT_sf"/>
</dbReference>
<proteinExistence type="predicted"/>
<dbReference type="SUPFAM" id="SSF81301">
    <property type="entry name" value="Nucleotidyltransferase"/>
    <property type="match status" value="1"/>
</dbReference>
<organism evidence="1 2">
    <name type="scientific">Nakamurella flava</name>
    <dbReference type="NCBI Taxonomy" id="2576308"/>
    <lineage>
        <taxon>Bacteria</taxon>
        <taxon>Bacillati</taxon>
        <taxon>Actinomycetota</taxon>
        <taxon>Actinomycetes</taxon>
        <taxon>Nakamurellales</taxon>
        <taxon>Nakamurellaceae</taxon>
        <taxon>Nakamurella</taxon>
    </lineage>
</organism>
<sequence>MLPEVWHYLREMADRTGRILGRDLVGVYAAGSLALHAYQPGRSDIDIAIVCSGPLTRPAKRALVDALRHEALPCPARGLELVVYRAEFAAAGTSEPGFEVELNSGPRMPFRVTWSGADRGTADGTFWYAVDRSILAAAGRAVAGPPAGAVFRSVPDGVLATVLAESLRWHLTLDRPAEPPEDEPGPPGTDDAVLNACRARQRIRTGRWSDKVSAGRDVLADAPTPVVEQALAARSGGPMPSRAAARAWQEAVLAELAATRP</sequence>
<evidence type="ECO:0000313" key="1">
    <source>
        <dbReference type="EMBL" id="TKV56466.1"/>
    </source>
</evidence>
<dbReference type="GO" id="GO:0016740">
    <property type="term" value="F:transferase activity"/>
    <property type="evidence" value="ECO:0007669"/>
    <property type="project" value="UniProtKB-KW"/>
</dbReference>
<reference evidence="1 2" key="1">
    <citation type="submission" date="2019-05" db="EMBL/GenBank/DDBJ databases">
        <title>Nakamurella sp. N5BH11, whole genome shotgun sequence.</title>
        <authorList>
            <person name="Tuo L."/>
        </authorList>
    </citation>
    <scope>NUCLEOTIDE SEQUENCE [LARGE SCALE GENOMIC DNA]</scope>
    <source>
        <strain evidence="1 2">N5BH11</strain>
    </source>
</reference>
<gene>
    <name evidence="1" type="ORF">FDO65_20985</name>
</gene>
<name>A0A4U6Q9B5_9ACTN</name>
<evidence type="ECO:0000313" key="2">
    <source>
        <dbReference type="Proteomes" id="UP000306985"/>
    </source>
</evidence>
<dbReference type="OrthoDB" id="7058480at2"/>
<keyword evidence="2" id="KW-1185">Reference proteome</keyword>
<dbReference type="EMBL" id="SZZH01000007">
    <property type="protein sequence ID" value="TKV56466.1"/>
    <property type="molecule type" value="Genomic_DNA"/>
</dbReference>
<dbReference type="Proteomes" id="UP000306985">
    <property type="component" value="Unassembled WGS sequence"/>
</dbReference>
<keyword evidence="1" id="KW-0808">Transferase</keyword>